<name>A0ACB6ZVL0_THEGA</name>
<sequence length="302" mass="33693">MALITITGYPSSGKSKRAQQLKEYLEDKLADPEYHGPTLKVVILSDDNLNLARSVYDESRSEKPARGTLFSAVQRQMGQDTILIMDSLNYIKGFRYQMYCAAREMKIRVCTVYVVAKPELCREWNSEREEGSTKYSAETLDNLLQRYEEPSSMVRWDSPLFTVLWTDESPPNEDIWKAVTEGLVKPPNVGTQSVPKAPSDTLHILEHTTTAIVSAIMAHQSATQGLSLGGPTTLNVSPGLNVSIDLPARALTLSEVQRYKRSFVTVHKKAMTIGTAEKGVVDLTEDAVSRKFVEYLEENMGP</sequence>
<proteinExistence type="predicted"/>
<reference evidence="1" key="2">
    <citation type="journal article" date="2020" name="Nat. Commun.">
        <title>Large-scale genome sequencing of mycorrhizal fungi provides insights into the early evolution of symbiotic traits.</title>
        <authorList>
            <person name="Miyauchi S."/>
            <person name="Kiss E."/>
            <person name="Kuo A."/>
            <person name="Drula E."/>
            <person name="Kohler A."/>
            <person name="Sanchez-Garcia M."/>
            <person name="Morin E."/>
            <person name="Andreopoulos B."/>
            <person name="Barry K.W."/>
            <person name="Bonito G."/>
            <person name="Buee M."/>
            <person name="Carver A."/>
            <person name="Chen C."/>
            <person name="Cichocki N."/>
            <person name="Clum A."/>
            <person name="Culley D."/>
            <person name="Crous P.W."/>
            <person name="Fauchery L."/>
            <person name="Girlanda M."/>
            <person name="Hayes R.D."/>
            <person name="Keri Z."/>
            <person name="LaButti K."/>
            <person name="Lipzen A."/>
            <person name="Lombard V."/>
            <person name="Magnuson J."/>
            <person name="Maillard F."/>
            <person name="Murat C."/>
            <person name="Nolan M."/>
            <person name="Ohm R.A."/>
            <person name="Pangilinan J."/>
            <person name="Pereira M.F."/>
            <person name="Perotto S."/>
            <person name="Peter M."/>
            <person name="Pfister S."/>
            <person name="Riley R."/>
            <person name="Sitrit Y."/>
            <person name="Stielow J.B."/>
            <person name="Szollosi G."/>
            <person name="Zifcakova L."/>
            <person name="Stursova M."/>
            <person name="Spatafora J.W."/>
            <person name="Tedersoo L."/>
            <person name="Vaario L.M."/>
            <person name="Yamada A."/>
            <person name="Yan M."/>
            <person name="Wang P."/>
            <person name="Xu J."/>
            <person name="Bruns T."/>
            <person name="Baldrian P."/>
            <person name="Vilgalys R."/>
            <person name="Dunand C."/>
            <person name="Henrissat B."/>
            <person name="Grigoriev I.V."/>
            <person name="Hibbett D."/>
            <person name="Nagy L.G."/>
            <person name="Martin F.M."/>
        </authorList>
    </citation>
    <scope>NUCLEOTIDE SEQUENCE</scope>
    <source>
        <strain evidence="1">P2</strain>
    </source>
</reference>
<evidence type="ECO:0000313" key="1">
    <source>
        <dbReference type="EMBL" id="KAF9653845.1"/>
    </source>
</evidence>
<evidence type="ECO:0000313" key="2">
    <source>
        <dbReference type="Proteomes" id="UP000886501"/>
    </source>
</evidence>
<protein>
    <submittedName>
        <fullName evidence="1">Chromatin associated protein KTI12</fullName>
    </submittedName>
</protein>
<comment type="caution">
    <text evidence="1">The sequence shown here is derived from an EMBL/GenBank/DDBJ whole genome shotgun (WGS) entry which is preliminary data.</text>
</comment>
<dbReference type="EMBL" id="MU117962">
    <property type="protein sequence ID" value="KAF9653845.1"/>
    <property type="molecule type" value="Genomic_DNA"/>
</dbReference>
<gene>
    <name evidence="1" type="ORF">BDM02DRAFT_3152812</name>
</gene>
<keyword evidence="2" id="KW-1185">Reference proteome</keyword>
<accession>A0ACB6ZVL0</accession>
<organism evidence="1 2">
    <name type="scientific">Thelephora ganbajun</name>
    <name type="common">Ganba fungus</name>
    <dbReference type="NCBI Taxonomy" id="370292"/>
    <lineage>
        <taxon>Eukaryota</taxon>
        <taxon>Fungi</taxon>
        <taxon>Dikarya</taxon>
        <taxon>Basidiomycota</taxon>
        <taxon>Agaricomycotina</taxon>
        <taxon>Agaricomycetes</taxon>
        <taxon>Thelephorales</taxon>
        <taxon>Thelephoraceae</taxon>
        <taxon>Thelephora</taxon>
    </lineage>
</organism>
<dbReference type="Proteomes" id="UP000886501">
    <property type="component" value="Unassembled WGS sequence"/>
</dbReference>
<reference evidence="1" key="1">
    <citation type="submission" date="2019-10" db="EMBL/GenBank/DDBJ databases">
        <authorList>
            <consortium name="DOE Joint Genome Institute"/>
            <person name="Kuo A."/>
            <person name="Miyauchi S."/>
            <person name="Kiss E."/>
            <person name="Drula E."/>
            <person name="Kohler A."/>
            <person name="Sanchez-Garcia M."/>
            <person name="Andreopoulos B."/>
            <person name="Barry K.W."/>
            <person name="Bonito G."/>
            <person name="Buee M."/>
            <person name="Carver A."/>
            <person name="Chen C."/>
            <person name="Cichocki N."/>
            <person name="Clum A."/>
            <person name="Culley D."/>
            <person name="Crous P.W."/>
            <person name="Fauchery L."/>
            <person name="Girlanda M."/>
            <person name="Hayes R."/>
            <person name="Keri Z."/>
            <person name="Labutti K."/>
            <person name="Lipzen A."/>
            <person name="Lombard V."/>
            <person name="Magnuson J."/>
            <person name="Maillard F."/>
            <person name="Morin E."/>
            <person name="Murat C."/>
            <person name="Nolan M."/>
            <person name="Ohm R."/>
            <person name="Pangilinan J."/>
            <person name="Pereira M."/>
            <person name="Perotto S."/>
            <person name="Peter M."/>
            <person name="Riley R."/>
            <person name="Sitrit Y."/>
            <person name="Stielow B."/>
            <person name="Szollosi G."/>
            <person name="Zifcakova L."/>
            <person name="Stursova M."/>
            <person name="Spatafora J.W."/>
            <person name="Tedersoo L."/>
            <person name="Vaario L.-M."/>
            <person name="Yamada A."/>
            <person name="Yan M."/>
            <person name="Wang P."/>
            <person name="Xu J."/>
            <person name="Bruns T."/>
            <person name="Baldrian P."/>
            <person name="Vilgalys R."/>
            <person name="Henrissat B."/>
            <person name="Grigoriev I.V."/>
            <person name="Hibbett D."/>
            <person name="Nagy L.G."/>
            <person name="Martin F.M."/>
        </authorList>
    </citation>
    <scope>NUCLEOTIDE SEQUENCE</scope>
    <source>
        <strain evidence="1">P2</strain>
    </source>
</reference>